<gene>
    <name evidence="1" type="ORF">Taro_027218</name>
</gene>
<evidence type="ECO:0000313" key="1">
    <source>
        <dbReference type="EMBL" id="MQL94561.1"/>
    </source>
</evidence>
<accession>A0A843VDE0</accession>
<evidence type="ECO:0000313" key="2">
    <source>
        <dbReference type="Proteomes" id="UP000652761"/>
    </source>
</evidence>
<name>A0A843VDE0_COLES</name>
<proteinExistence type="predicted"/>
<keyword evidence="2" id="KW-1185">Reference proteome</keyword>
<dbReference type="OrthoDB" id="26719at2759"/>
<comment type="caution">
    <text evidence="1">The sequence shown here is derived from an EMBL/GenBank/DDBJ whole genome shotgun (WGS) entry which is preliminary data.</text>
</comment>
<reference evidence="1" key="1">
    <citation type="submission" date="2017-07" db="EMBL/GenBank/DDBJ databases">
        <title>Taro Niue Genome Assembly and Annotation.</title>
        <authorList>
            <person name="Atibalentja N."/>
            <person name="Keating K."/>
            <person name="Fields C.J."/>
        </authorList>
    </citation>
    <scope>NUCLEOTIDE SEQUENCE</scope>
    <source>
        <strain evidence="1">Niue_2</strain>
        <tissue evidence="1">Leaf</tissue>
    </source>
</reference>
<protein>
    <submittedName>
        <fullName evidence="1">Uncharacterized protein</fullName>
    </submittedName>
</protein>
<sequence length="115" mass="12600">MQDFAESNADGTEIIVQPCRDAEILTADWQFTLFELATSHYAATCVKKKDTSVGGINVMTHSVKHGLLPNCFPQDNSAARGEENSLKLKVWKVIPFVSDEYVSGTKDVIPIIGLS</sequence>
<dbReference type="Proteomes" id="UP000652761">
    <property type="component" value="Unassembled WGS sequence"/>
</dbReference>
<organism evidence="1 2">
    <name type="scientific">Colocasia esculenta</name>
    <name type="common">Wild taro</name>
    <name type="synonym">Arum esculentum</name>
    <dbReference type="NCBI Taxonomy" id="4460"/>
    <lineage>
        <taxon>Eukaryota</taxon>
        <taxon>Viridiplantae</taxon>
        <taxon>Streptophyta</taxon>
        <taxon>Embryophyta</taxon>
        <taxon>Tracheophyta</taxon>
        <taxon>Spermatophyta</taxon>
        <taxon>Magnoliopsida</taxon>
        <taxon>Liliopsida</taxon>
        <taxon>Araceae</taxon>
        <taxon>Aroideae</taxon>
        <taxon>Colocasieae</taxon>
        <taxon>Colocasia</taxon>
    </lineage>
</organism>
<dbReference type="AlphaFoldDB" id="A0A843VDE0"/>
<dbReference type="EMBL" id="NMUH01001690">
    <property type="protein sequence ID" value="MQL94561.1"/>
    <property type="molecule type" value="Genomic_DNA"/>
</dbReference>